<evidence type="ECO:0000313" key="2">
    <source>
        <dbReference type="EMBL" id="KKM63349.1"/>
    </source>
</evidence>
<protein>
    <submittedName>
        <fullName evidence="2">Uncharacterized protein</fullName>
    </submittedName>
</protein>
<gene>
    <name evidence="2" type="ORF">LCGC14_1512370</name>
</gene>
<dbReference type="EMBL" id="LAZR01011115">
    <property type="protein sequence ID" value="KKM63349.1"/>
    <property type="molecule type" value="Genomic_DNA"/>
</dbReference>
<feature type="transmembrane region" description="Helical" evidence="1">
    <location>
        <begin position="20"/>
        <end position="41"/>
    </location>
</feature>
<keyword evidence="1" id="KW-0472">Membrane</keyword>
<comment type="caution">
    <text evidence="2">The sequence shown here is derived from an EMBL/GenBank/DDBJ whole genome shotgun (WGS) entry which is preliminary data.</text>
</comment>
<sequence>MKDCCKNGSEKSEKPSLKKWFNYAVYCIVATIVIGALIIQITNNAS</sequence>
<keyword evidence="1" id="KW-0812">Transmembrane</keyword>
<accession>A0A0F9J145</accession>
<keyword evidence="1" id="KW-1133">Transmembrane helix</keyword>
<name>A0A0F9J145_9ZZZZ</name>
<organism evidence="2">
    <name type="scientific">marine sediment metagenome</name>
    <dbReference type="NCBI Taxonomy" id="412755"/>
    <lineage>
        <taxon>unclassified sequences</taxon>
        <taxon>metagenomes</taxon>
        <taxon>ecological metagenomes</taxon>
    </lineage>
</organism>
<reference evidence="2" key="1">
    <citation type="journal article" date="2015" name="Nature">
        <title>Complex archaea that bridge the gap between prokaryotes and eukaryotes.</title>
        <authorList>
            <person name="Spang A."/>
            <person name="Saw J.H."/>
            <person name="Jorgensen S.L."/>
            <person name="Zaremba-Niedzwiedzka K."/>
            <person name="Martijn J."/>
            <person name="Lind A.E."/>
            <person name="van Eijk R."/>
            <person name="Schleper C."/>
            <person name="Guy L."/>
            <person name="Ettema T.J."/>
        </authorList>
    </citation>
    <scope>NUCLEOTIDE SEQUENCE</scope>
</reference>
<dbReference type="AlphaFoldDB" id="A0A0F9J145"/>
<proteinExistence type="predicted"/>
<evidence type="ECO:0000256" key="1">
    <source>
        <dbReference type="SAM" id="Phobius"/>
    </source>
</evidence>